<protein>
    <recommendedName>
        <fullName evidence="5">ATP-dependent DNA helicase CHL1</fullName>
        <ecNumber evidence="18">5.6.2.3</ecNumber>
    </recommendedName>
    <alternativeName>
        <fullName evidence="4">ATP-dependent DNA helicase chl1</fullName>
    </alternativeName>
    <alternativeName>
        <fullName evidence="17">Chromosome loss protein 1</fullName>
    </alternativeName>
    <alternativeName>
        <fullName evidence="19 20">DNA 5'-3' helicase CHL1</fullName>
    </alternativeName>
</protein>
<dbReference type="Proteomes" id="UP000094285">
    <property type="component" value="Unassembled WGS sequence"/>
</dbReference>
<evidence type="ECO:0000313" key="25">
    <source>
        <dbReference type="EMBL" id="ODV79712.1"/>
    </source>
</evidence>
<dbReference type="GeneID" id="30983805"/>
<gene>
    <name evidence="25" type="ORF">CANTADRAFT_49122</name>
</gene>
<keyword evidence="6" id="KW-0479">Metal-binding</keyword>
<dbReference type="CDD" id="cd18788">
    <property type="entry name" value="SF2_C_XPD"/>
    <property type="match status" value="1"/>
</dbReference>
<evidence type="ECO:0000256" key="19">
    <source>
        <dbReference type="ARBA" id="ARBA00044998"/>
    </source>
</evidence>
<evidence type="ECO:0000256" key="4">
    <source>
        <dbReference type="ARBA" id="ARBA00016387"/>
    </source>
</evidence>
<proteinExistence type="inferred from homology"/>
<dbReference type="GO" id="GO:0045005">
    <property type="term" value="P:DNA-templated DNA replication maintenance of fidelity"/>
    <property type="evidence" value="ECO:0007669"/>
    <property type="project" value="EnsemblFungi"/>
</dbReference>
<keyword evidence="15" id="KW-0539">Nucleus</keyword>
<keyword evidence="10" id="KW-0067">ATP-binding</keyword>
<evidence type="ECO:0000256" key="23">
    <source>
        <dbReference type="SAM" id="Coils"/>
    </source>
</evidence>
<dbReference type="InterPro" id="IPR010614">
    <property type="entry name" value="RAD3-like_helicase_DEAD"/>
</dbReference>
<evidence type="ECO:0000256" key="8">
    <source>
        <dbReference type="ARBA" id="ARBA00022801"/>
    </source>
</evidence>
<organism evidence="25 26">
    <name type="scientific">Suhomyces tanzawaensis NRRL Y-17324</name>
    <dbReference type="NCBI Taxonomy" id="984487"/>
    <lineage>
        <taxon>Eukaryota</taxon>
        <taxon>Fungi</taxon>
        <taxon>Dikarya</taxon>
        <taxon>Ascomycota</taxon>
        <taxon>Saccharomycotina</taxon>
        <taxon>Pichiomycetes</taxon>
        <taxon>Debaryomycetaceae</taxon>
        <taxon>Suhomyces</taxon>
    </lineage>
</organism>
<dbReference type="PANTHER" id="PTHR11472:SF41">
    <property type="entry name" value="ATP-DEPENDENT DNA HELICASE DDX11-RELATED"/>
    <property type="match status" value="1"/>
</dbReference>
<evidence type="ECO:0000313" key="26">
    <source>
        <dbReference type="Proteomes" id="UP000094285"/>
    </source>
</evidence>
<keyword evidence="7" id="KW-0547">Nucleotide-binding</keyword>
<evidence type="ECO:0000256" key="7">
    <source>
        <dbReference type="ARBA" id="ARBA00022741"/>
    </source>
</evidence>
<evidence type="ECO:0000256" key="13">
    <source>
        <dbReference type="ARBA" id="ARBA00023125"/>
    </source>
</evidence>
<dbReference type="PROSITE" id="PS00690">
    <property type="entry name" value="DEAH_ATP_HELICASE"/>
    <property type="match status" value="1"/>
</dbReference>
<comment type="similarity">
    <text evidence="3">Belongs to the DEAD box helicase family. DEAH subfamily. DDX11/CHL1 sub-subfamily.</text>
</comment>
<dbReference type="InterPro" id="IPR006554">
    <property type="entry name" value="Helicase-like_DEXD_c2"/>
</dbReference>
<dbReference type="GO" id="GO:0043139">
    <property type="term" value="F:5'-3' DNA helicase activity"/>
    <property type="evidence" value="ECO:0007669"/>
    <property type="project" value="UniProtKB-EC"/>
</dbReference>
<dbReference type="PROSITE" id="PS51193">
    <property type="entry name" value="HELICASE_ATP_BIND_2"/>
    <property type="match status" value="1"/>
</dbReference>
<evidence type="ECO:0000256" key="18">
    <source>
        <dbReference type="ARBA" id="ARBA00044969"/>
    </source>
</evidence>
<keyword evidence="16" id="KW-0131">Cell cycle</keyword>
<sequence length="807" mass="92815">MTIDYSHPFTPYKIQEDLMDAIYDTIENNYKIGIFESPTGTGKTLSIICSSMTWLRNYKRKHKYDEVKQDDSDEDEPQWVKNDYTSNILERSKSRIKDYEKYLDTLENELEQNVQTTHKLNAKSKRPKIKSEYNDEDFLPKNYQESEDIQDENSRIQNEINSLLGKINSDDVAVETEECPIRIFFTSRTHSQLNQFSHQLRLTKFHSSFDDVTERTKYLPFGSRKQLCINPKVRNVSKNDSNINDACIDLQGSKEGCEYLPKDYSNSSLMTRLSDLSLTKIHDIEELGDLGQQTKVCPYYSIRKGIEKTEIISLPYQMILQESTRLILNLDITDSIVIIDEAHNVLDVINALHSVSISRAEIELIIKSLKTYLGKFIKRLNSGNRINLMKLIKLCQLLTSFINEKEENVKSGEQIELDALFQGTNADLVNIHKLEAFLNETKIAYKIESYFEKTTEVETSSSNPLLFKIVKFLKCLTNPSKEGRLFWDKGPNGVVSMNYMLLDPSEVFRGIVTKARCVLLCGGTMEPMSDYVNYLFPYVAQSEIKKFSCGHIISKENLKVFPITSYRGLQFDFLFERRLNVNMLENLGEVVLKLCKSIPYGVVAFFPSYKYLDFVIKAWKDSTTKIYERLSNIKTVFQEPKETTSVEGVISEYSGLIHNREGALLLSVVGGKMSEGINFSDDLARGVIMIGLPYPNAYSGEIIAKRNFIESHTLAQGGSRSEATEASRNFYENICMRAVNQSIGRSIRHINDYSSIYLIDYRFEKVQIQNKLSGWVKERIETQHKDVDTLVQQIEEYFNSKLVGKQV</sequence>
<evidence type="ECO:0000256" key="17">
    <source>
        <dbReference type="ARBA" id="ARBA00029709"/>
    </source>
</evidence>
<dbReference type="GO" id="GO:0005524">
    <property type="term" value="F:ATP binding"/>
    <property type="evidence" value="ECO:0007669"/>
    <property type="project" value="UniProtKB-KW"/>
</dbReference>
<comment type="catalytic activity">
    <reaction evidence="22">
        <text>ATP + H2O = ADP + phosphate + H(+)</text>
        <dbReference type="Rhea" id="RHEA:13065"/>
        <dbReference type="ChEBI" id="CHEBI:15377"/>
        <dbReference type="ChEBI" id="CHEBI:15378"/>
        <dbReference type="ChEBI" id="CHEBI:30616"/>
        <dbReference type="ChEBI" id="CHEBI:43474"/>
        <dbReference type="ChEBI" id="CHEBI:456216"/>
        <dbReference type="EC" id="5.6.2.3"/>
    </reaction>
</comment>
<dbReference type="SMART" id="SM00491">
    <property type="entry name" value="HELICc2"/>
    <property type="match status" value="1"/>
</dbReference>
<dbReference type="GO" id="GO:0000785">
    <property type="term" value="C:chromatin"/>
    <property type="evidence" value="ECO:0007669"/>
    <property type="project" value="EnsemblFungi"/>
</dbReference>
<keyword evidence="11" id="KW-0408">Iron</keyword>
<dbReference type="InterPro" id="IPR027417">
    <property type="entry name" value="P-loop_NTPase"/>
</dbReference>
<dbReference type="NCBIfam" id="TIGR00604">
    <property type="entry name" value="rad3"/>
    <property type="match status" value="1"/>
</dbReference>
<keyword evidence="23" id="KW-0175">Coiled coil</keyword>
<comment type="subcellular location">
    <subcellularLocation>
        <location evidence="2">Nucleus</location>
    </subcellularLocation>
</comment>
<evidence type="ECO:0000256" key="22">
    <source>
        <dbReference type="ARBA" id="ARBA00048954"/>
    </source>
</evidence>
<dbReference type="InterPro" id="IPR006555">
    <property type="entry name" value="ATP-dep_Helicase_C"/>
</dbReference>
<dbReference type="STRING" id="984487.A0A1E4SJU8"/>
<keyword evidence="26" id="KW-1185">Reference proteome</keyword>
<reference evidence="26" key="1">
    <citation type="submission" date="2016-05" db="EMBL/GenBank/DDBJ databases">
        <title>Comparative genomics of biotechnologically important yeasts.</title>
        <authorList>
            <consortium name="DOE Joint Genome Institute"/>
            <person name="Riley R."/>
            <person name="Haridas S."/>
            <person name="Wolfe K.H."/>
            <person name="Lopes M.R."/>
            <person name="Hittinger C.T."/>
            <person name="Goker M."/>
            <person name="Salamov A."/>
            <person name="Wisecaver J."/>
            <person name="Long T.M."/>
            <person name="Aerts A.L."/>
            <person name="Barry K."/>
            <person name="Choi C."/>
            <person name="Clum A."/>
            <person name="Coughlan A.Y."/>
            <person name="Deshpande S."/>
            <person name="Douglass A.P."/>
            <person name="Hanson S.J."/>
            <person name="Klenk H.-P."/>
            <person name="Labutti K."/>
            <person name="Lapidus A."/>
            <person name="Lindquist E."/>
            <person name="Lipzen A."/>
            <person name="Meier-Kolthoff J.P."/>
            <person name="Ohm R.A."/>
            <person name="Otillar R.P."/>
            <person name="Pangilinan J."/>
            <person name="Peng Y."/>
            <person name="Rokas A."/>
            <person name="Rosa C.A."/>
            <person name="Scheuner C."/>
            <person name="Sibirny A.A."/>
            <person name="Slot J.C."/>
            <person name="Stielow J.B."/>
            <person name="Sun H."/>
            <person name="Kurtzman C.P."/>
            <person name="Blackwell M."/>
            <person name="Grigoriev I.V."/>
            <person name="Jeffries T.W."/>
        </authorList>
    </citation>
    <scope>NUCLEOTIDE SEQUENCE [LARGE SCALE GENOMIC DNA]</scope>
    <source>
        <strain evidence="26">NRRL Y-17324</strain>
    </source>
</reference>
<dbReference type="EC" id="5.6.2.3" evidence="18"/>
<dbReference type="InterPro" id="IPR014013">
    <property type="entry name" value="Helic_SF1/SF2_ATP-bd_DinG/Rad3"/>
</dbReference>
<name>A0A1E4SJU8_9ASCO</name>
<dbReference type="Pfam" id="PF13307">
    <property type="entry name" value="Helicase_C_2"/>
    <property type="match status" value="1"/>
</dbReference>
<evidence type="ECO:0000256" key="16">
    <source>
        <dbReference type="ARBA" id="ARBA00023306"/>
    </source>
</evidence>
<keyword evidence="12" id="KW-0411">Iron-sulfur</keyword>
<keyword evidence="13" id="KW-0238">DNA-binding</keyword>
<dbReference type="InterPro" id="IPR042493">
    <property type="entry name" value="XPD_DNA_FeS"/>
</dbReference>
<evidence type="ECO:0000256" key="14">
    <source>
        <dbReference type="ARBA" id="ARBA00023235"/>
    </source>
</evidence>
<accession>A0A1E4SJU8</accession>
<evidence type="ECO:0000256" key="20">
    <source>
        <dbReference type="ARBA" id="ARBA00045008"/>
    </source>
</evidence>
<evidence type="ECO:0000256" key="21">
    <source>
        <dbReference type="ARBA" id="ARBA00045702"/>
    </source>
</evidence>
<dbReference type="RefSeq" id="XP_020064834.1">
    <property type="nucleotide sequence ID" value="XM_020209669.1"/>
</dbReference>
<evidence type="ECO:0000256" key="1">
    <source>
        <dbReference type="ARBA" id="ARBA00001966"/>
    </source>
</evidence>
<dbReference type="GO" id="GO:0007064">
    <property type="term" value="P:mitotic sister chromatid cohesion"/>
    <property type="evidence" value="ECO:0007669"/>
    <property type="project" value="EnsemblFungi"/>
</dbReference>
<keyword evidence="8" id="KW-0378">Hydrolase</keyword>
<dbReference type="GO" id="GO:0034085">
    <property type="term" value="P:establishment of sister chromatid cohesion"/>
    <property type="evidence" value="ECO:0007669"/>
    <property type="project" value="EnsemblFungi"/>
</dbReference>
<keyword evidence="9 25" id="KW-0347">Helicase</keyword>
<evidence type="ECO:0000256" key="15">
    <source>
        <dbReference type="ARBA" id="ARBA00023242"/>
    </source>
</evidence>
<dbReference type="Pfam" id="PF06733">
    <property type="entry name" value="DEAD_2"/>
    <property type="match status" value="1"/>
</dbReference>
<evidence type="ECO:0000259" key="24">
    <source>
        <dbReference type="PROSITE" id="PS51193"/>
    </source>
</evidence>
<dbReference type="InterPro" id="IPR045028">
    <property type="entry name" value="DinG/Rad3-like"/>
</dbReference>
<dbReference type="SMART" id="SM00488">
    <property type="entry name" value="DEXDc2"/>
    <property type="match status" value="1"/>
</dbReference>
<dbReference type="GO" id="GO:0005634">
    <property type="term" value="C:nucleus"/>
    <property type="evidence" value="ECO:0007669"/>
    <property type="project" value="UniProtKB-SubCell"/>
</dbReference>
<dbReference type="PANTHER" id="PTHR11472">
    <property type="entry name" value="DNA REPAIR DEAD HELICASE RAD3/XP-D SUBFAMILY MEMBER"/>
    <property type="match status" value="1"/>
</dbReference>
<dbReference type="FunFam" id="3.40.50.300:FF:001372">
    <property type="entry name" value="ATP-dependent DNA helicase chl1"/>
    <property type="match status" value="1"/>
</dbReference>
<feature type="coiled-coil region" evidence="23">
    <location>
        <begin position="89"/>
        <end position="166"/>
    </location>
</feature>
<evidence type="ECO:0000256" key="12">
    <source>
        <dbReference type="ARBA" id="ARBA00023014"/>
    </source>
</evidence>
<evidence type="ECO:0000256" key="3">
    <source>
        <dbReference type="ARBA" id="ARBA00008435"/>
    </source>
</evidence>
<comment type="function">
    <text evidence="21">ATP-dependent DNA helicase important for chromosome transmission and normal cell cycle progression in G(2)/M. May have a role in changing DNA topology to allow the loading of proteins involved in maintaining sister chromatid cohesion in the vicinity of the centromeres. Has a specific role in chromosome segregation during meiosis II.</text>
</comment>
<dbReference type="GO" id="GO:0036297">
    <property type="term" value="P:interstrand cross-link repair"/>
    <property type="evidence" value="ECO:0007669"/>
    <property type="project" value="EnsemblFungi"/>
</dbReference>
<keyword evidence="14" id="KW-0413">Isomerase</keyword>
<evidence type="ECO:0000256" key="2">
    <source>
        <dbReference type="ARBA" id="ARBA00004123"/>
    </source>
</evidence>
<evidence type="ECO:0000256" key="6">
    <source>
        <dbReference type="ARBA" id="ARBA00022723"/>
    </source>
</evidence>
<dbReference type="EMBL" id="KV453911">
    <property type="protein sequence ID" value="ODV79712.1"/>
    <property type="molecule type" value="Genomic_DNA"/>
</dbReference>
<dbReference type="Gene3D" id="1.10.275.40">
    <property type="match status" value="1"/>
</dbReference>
<dbReference type="GO" id="GO:0046872">
    <property type="term" value="F:metal ion binding"/>
    <property type="evidence" value="ECO:0007669"/>
    <property type="project" value="UniProtKB-KW"/>
</dbReference>
<evidence type="ECO:0000256" key="9">
    <source>
        <dbReference type="ARBA" id="ARBA00022806"/>
    </source>
</evidence>
<evidence type="ECO:0000256" key="11">
    <source>
        <dbReference type="ARBA" id="ARBA00023004"/>
    </source>
</evidence>
<comment type="cofactor">
    <cofactor evidence="1">
        <name>[4Fe-4S] cluster</name>
        <dbReference type="ChEBI" id="CHEBI:49883"/>
    </cofactor>
</comment>
<dbReference type="InterPro" id="IPR002464">
    <property type="entry name" value="DNA/RNA_helicase_DEAH_CS"/>
</dbReference>
<dbReference type="GO" id="GO:0016818">
    <property type="term" value="F:hydrolase activity, acting on acid anhydrides, in phosphorus-containing anhydrides"/>
    <property type="evidence" value="ECO:0007669"/>
    <property type="project" value="InterPro"/>
</dbReference>
<dbReference type="OrthoDB" id="267079at2759"/>
<dbReference type="GO" id="GO:0003677">
    <property type="term" value="F:DNA binding"/>
    <property type="evidence" value="ECO:0007669"/>
    <property type="project" value="UniProtKB-KW"/>
</dbReference>
<dbReference type="AlphaFoldDB" id="A0A1E4SJU8"/>
<dbReference type="SUPFAM" id="SSF52540">
    <property type="entry name" value="P-loop containing nucleoside triphosphate hydrolases"/>
    <property type="match status" value="2"/>
</dbReference>
<dbReference type="GO" id="GO:0035861">
    <property type="term" value="C:site of double-strand break"/>
    <property type="evidence" value="ECO:0007669"/>
    <property type="project" value="EnsemblFungi"/>
</dbReference>
<dbReference type="GO" id="GO:0051536">
    <property type="term" value="F:iron-sulfur cluster binding"/>
    <property type="evidence" value="ECO:0007669"/>
    <property type="project" value="UniProtKB-KW"/>
</dbReference>
<dbReference type="InterPro" id="IPR013020">
    <property type="entry name" value="Rad3/Chl1-like"/>
</dbReference>
<evidence type="ECO:0000256" key="10">
    <source>
        <dbReference type="ARBA" id="ARBA00022840"/>
    </source>
</evidence>
<evidence type="ECO:0000256" key="5">
    <source>
        <dbReference type="ARBA" id="ARBA00017386"/>
    </source>
</evidence>
<dbReference type="Gene3D" id="1.10.30.20">
    <property type="entry name" value="Bacterial XPD DNA helicase, FeS cluster domain"/>
    <property type="match status" value="1"/>
</dbReference>
<feature type="domain" description="Helicase ATP-binding" evidence="24">
    <location>
        <begin position="1"/>
        <end position="398"/>
    </location>
</feature>
<dbReference type="GO" id="GO:0031571">
    <property type="term" value="P:mitotic G1 DNA damage checkpoint signaling"/>
    <property type="evidence" value="ECO:0007669"/>
    <property type="project" value="EnsemblFungi"/>
</dbReference>
<dbReference type="Gene3D" id="3.40.50.300">
    <property type="entry name" value="P-loop containing nucleotide triphosphate hydrolases"/>
    <property type="match status" value="3"/>
</dbReference>